<comment type="caution">
    <text evidence="1">The sequence shown here is derived from an EMBL/GenBank/DDBJ whole genome shotgun (WGS) entry which is preliminary data.</text>
</comment>
<evidence type="ECO:0008006" key="3">
    <source>
        <dbReference type="Google" id="ProtNLM"/>
    </source>
</evidence>
<dbReference type="RefSeq" id="WP_393174942.1">
    <property type="nucleotide sequence ID" value="NZ_JBICRM010000040.1"/>
</dbReference>
<keyword evidence="2" id="KW-1185">Reference proteome</keyword>
<dbReference type="EMBL" id="JBICRM010000040">
    <property type="protein sequence ID" value="MFG1709801.1"/>
    <property type="molecule type" value="Genomic_DNA"/>
</dbReference>
<organism evidence="1 2">
    <name type="scientific">Nonomuraea marmarensis</name>
    <dbReference type="NCBI Taxonomy" id="3351344"/>
    <lineage>
        <taxon>Bacteria</taxon>
        <taxon>Bacillati</taxon>
        <taxon>Actinomycetota</taxon>
        <taxon>Actinomycetes</taxon>
        <taxon>Streptosporangiales</taxon>
        <taxon>Streptosporangiaceae</taxon>
        <taxon>Nonomuraea</taxon>
    </lineage>
</organism>
<name>A0ABW7AR03_9ACTN</name>
<protein>
    <recommendedName>
        <fullName evidence="3">Transposase</fullName>
    </recommendedName>
</protein>
<sequence length="151" mass="16412">MADSSLRPIEAPFVAAGPSGVAIRDRLKDLTLQDEQVLRLVGAHLGALASKDLAVRCRDGLEHSPDRWAARKRELTPDSSARWAGAITKATHDQWALARRCQLAHIQSLEAGIRTIAHRLSQPIGRRVRRGRRAATAARRNGSPSPAACTC</sequence>
<evidence type="ECO:0000313" key="2">
    <source>
        <dbReference type="Proteomes" id="UP001603978"/>
    </source>
</evidence>
<evidence type="ECO:0000313" key="1">
    <source>
        <dbReference type="EMBL" id="MFG1709801.1"/>
    </source>
</evidence>
<accession>A0ABW7AR03</accession>
<proteinExistence type="predicted"/>
<gene>
    <name evidence="1" type="ORF">ACFLIM_42160</name>
</gene>
<reference evidence="1 2" key="1">
    <citation type="submission" date="2024-10" db="EMBL/GenBank/DDBJ databases">
        <authorList>
            <person name="Topkara A.R."/>
            <person name="Saygin H."/>
        </authorList>
    </citation>
    <scope>NUCLEOTIDE SEQUENCE [LARGE SCALE GENOMIC DNA]</scope>
    <source>
        <strain evidence="1 2">M3C6</strain>
    </source>
</reference>
<dbReference type="Proteomes" id="UP001603978">
    <property type="component" value="Unassembled WGS sequence"/>
</dbReference>